<comment type="caution">
    <text evidence="1">The sequence shown here is derived from an EMBL/GenBank/DDBJ whole genome shotgun (WGS) entry which is preliminary data.</text>
</comment>
<accession>A0ACA9Y1L1</accession>
<dbReference type="Proteomes" id="UP001152531">
    <property type="component" value="Unassembled WGS sequence"/>
</dbReference>
<reference evidence="1" key="1">
    <citation type="submission" date="2022-06" db="EMBL/GenBank/DDBJ databases">
        <authorList>
            <person name="Legras J.-L."/>
            <person name="Devillers H."/>
            <person name="Grondin C."/>
        </authorList>
    </citation>
    <scope>NUCLEOTIDE SEQUENCE</scope>
    <source>
        <strain evidence="1">CLIB 1444</strain>
    </source>
</reference>
<dbReference type="EMBL" id="CALSDN010000001">
    <property type="protein sequence ID" value="CAH6718666.1"/>
    <property type="molecule type" value="Genomic_DNA"/>
</dbReference>
<evidence type="ECO:0000313" key="1">
    <source>
        <dbReference type="EMBL" id="CAH6718666.1"/>
    </source>
</evidence>
<proteinExistence type="predicted"/>
<organism evidence="1 2">
    <name type="scientific">[Candida] jaroonii</name>
    <dbReference type="NCBI Taxonomy" id="467808"/>
    <lineage>
        <taxon>Eukaryota</taxon>
        <taxon>Fungi</taxon>
        <taxon>Dikarya</taxon>
        <taxon>Ascomycota</taxon>
        <taxon>Saccharomycotina</taxon>
        <taxon>Pichiomycetes</taxon>
        <taxon>Debaryomycetaceae</taxon>
        <taxon>Yamadazyma</taxon>
    </lineage>
</organism>
<protein>
    <submittedName>
        <fullName evidence="1">Nucleoporin Pom152p</fullName>
    </submittedName>
</protein>
<keyword evidence="2" id="KW-1185">Reference proteome</keyword>
<gene>
    <name evidence="1" type="ORF">CLIB1444_01S11848</name>
</gene>
<name>A0ACA9Y1L1_9ASCO</name>
<sequence length="1275" mass="142791">MDSSPRKKVRIDDKVTEIKSKNYQQILREEPLIPSEIVDEAFQRIFIISLFILLQSWKIYDLIGLNVGSEVAVGKFSFVFKYAMVEGIFFWFLPILNVSYLMFSPIMTLLITIIFNIINILIVNKLNVSLVVTVVAPLVQNLQNQKELTLSGEKINPNIDIDSHFSGKYTIHYLPDSLAKFNVFGLENVCQGLDKEPFQIPIQFNTTTDVAFLEIEHTSPLSTVSYHQYGESQINKLMKRDYSHLKSNKNFVKDDDRVFYIEIPVKEPGSYKIKKIRDRRGSSMRFVQNEFSFATCPQGQFSVPKSVSNNFNNKICVGKVADDTTMKLPLLMLEGSPPMTAKILASFKGKKVKVIESTINEDDSTLNVTNYFSHKLTRNLLEQEVIKDPSILKVSESGSLEFQLLEVKDSLGNVKKYNPQADTPDLRYALDLLTKPSLRLIDMESSRPLLVNGTKGLSFAASKNIVEQFPITARFNFEDPIDSLRSYNFTHVFKDLNDLRSGVQVANPGHYKLLSVLGNYCDCEVQDSIITFETVNPPTLSVDAKPVMDKCVGMTGYNFKFEAEGKPPFAVEYSVYSNHSGSLRPLIGPQGRSIQVLRSDKPQFEFDYKPPGEGSFVIIFKTIRDAFYKSPILLDESQHTYSTYFKQRSRVSFFDKQGSIRKVLRSCQGESNSVPVHFNGHFPFKFDYSIVDSTGKAIISKVGQAAQDKLFEINTEGISGGTYDVVISNVADGIGCSVDYNVAEKVQIITRSDTPEISFDTSSDIVKHKIVEGDHIDIPLKVISSVGRTQSDKIEYEVTENGHTSRGVINGMNSLRIRTPGVYKLSTFVNGGCRGKISSEKAIHVSFYDRPSLSVNVSPDLIDPSSVTGNIILKSGCQGCKRDISLDLKGKGPFVIDYEIKFPSGKSDLRTMTVAGNTLDIKLSTSQGGIYQHVFKGIYDQLYTKERGRSRVTLPSVSYSVHESPLVEFSKASTVLLCEASLGGRVTELSKLPIALRGQPPFKIDLSISGEKMKPRSFSLEDISSPTLDLNNVLDSKGEYIWKNLKQGEYVVKIDKVQDVNECVGKEFSHFNQLVISVTPAPDISPLQSKKHFCVGDHVGYDLVGAAPFNLHYTFNNNTYNSQTEPEFRRLAAKPGVIQVTGIEDSSAGRCLIDIDANSQRARDLELTIHDLPSVEINQGDSVIQDIHEGDLTEMKFTFTGTPPFTVTYVRTLDPSSTAKRSKNSKYQKSREKITETTTIKDIWEYDYSVNVGLEGTYEAIEIRDAYCVAKKDFN</sequence>
<evidence type="ECO:0000313" key="2">
    <source>
        <dbReference type="Proteomes" id="UP001152531"/>
    </source>
</evidence>